<dbReference type="AlphaFoldDB" id="A0A6G1D7F8"/>
<dbReference type="InterPro" id="IPR036047">
    <property type="entry name" value="F-box-like_dom_sf"/>
</dbReference>
<sequence length="273" mass="30298">MHDRAHASMDSGDGRRRRRRRGQCGGASPTTDRISALPDDLLHSILVGLGCVCAAARTSVLSRRWRRVWATMTELHFGWMRPPTSAAVLVDLTDVYLDTGFRAAHVAPWLHFAAQRVAGEISIRLRSYPRGCPEEQLNLPVCGVARKIILRLCPRLEELYLIDMTLVAASDVTVYSASLRRLYFGIRDTRRLDVAAPELRFLCVSHAVEAYITAAKVEEVVHTDDMDRYEYKPDGAPSPAAGDRLHHSNGGVYPAVGHRRRAEPSSCNSIGAK</sequence>
<dbReference type="EMBL" id="SPHZ02000007">
    <property type="protein sequence ID" value="KAF0908330.1"/>
    <property type="molecule type" value="Genomic_DNA"/>
</dbReference>
<dbReference type="PANTHER" id="PTHR34709">
    <property type="entry name" value="OS10G0396666 PROTEIN"/>
    <property type="match status" value="1"/>
</dbReference>
<feature type="region of interest" description="Disordered" evidence="1">
    <location>
        <begin position="1"/>
        <end position="31"/>
    </location>
</feature>
<gene>
    <name evidence="2" type="ORF">E2562_024744</name>
</gene>
<dbReference type="OrthoDB" id="676359at2759"/>
<proteinExistence type="predicted"/>
<dbReference type="PANTHER" id="PTHR34709:SF72">
    <property type="entry name" value="OS07G0130000 PROTEIN"/>
    <property type="match status" value="1"/>
</dbReference>
<evidence type="ECO:0000256" key="1">
    <source>
        <dbReference type="SAM" id="MobiDB-lite"/>
    </source>
</evidence>
<name>A0A6G1D7F8_9ORYZ</name>
<dbReference type="Proteomes" id="UP000479710">
    <property type="component" value="Unassembled WGS sequence"/>
</dbReference>
<evidence type="ECO:0000313" key="3">
    <source>
        <dbReference type="Proteomes" id="UP000479710"/>
    </source>
</evidence>
<reference evidence="2 3" key="1">
    <citation type="submission" date="2019-11" db="EMBL/GenBank/DDBJ databases">
        <title>Whole genome sequence of Oryza granulata.</title>
        <authorList>
            <person name="Li W."/>
        </authorList>
    </citation>
    <scope>NUCLEOTIDE SEQUENCE [LARGE SCALE GENOMIC DNA]</scope>
    <source>
        <strain evidence="3">cv. Menghai</strain>
        <tissue evidence="2">Leaf</tissue>
    </source>
</reference>
<dbReference type="SUPFAM" id="SSF81383">
    <property type="entry name" value="F-box domain"/>
    <property type="match status" value="1"/>
</dbReference>
<comment type="caution">
    <text evidence="2">The sequence shown here is derived from an EMBL/GenBank/DDBJ whole genome shotgun (WGS) entry which is preliminary data.</text>
</comment>
<dbReference type="InterPro" id="IPR055312">
    <property type="entry name" value="FBL15-like"/>
</dbReference>
<keyword evidence="3" id="KW-1185">Reference proteome</keyword>
<feature type="region of interest" description="Disordered" evidence="1">
    <location>
        <begin position="232"/>
        <end position="273"/>
    </location>
</feature>
<accession>A0A6G1D7F8</accession>
<evidence type="ECO:0008006" key="4">
    <source>
        <dbReference type="Google" id="ProtNLM"/>
    </source>
</evidence>
<protein>
    <recommendedName>
        <fullName evidence="4">F-box domain-containing protein</fullName>
    </recommendedName>
</protein>
<organism evidence="2 3">
    <name type="scientific">Oryza meyeriana var. granulata</name>
    <dbReference type="NCBI Taxonomy" id="110450"/>
    <lineage>
        <taxon>Eukaryota</taxon>
        <taxon>Viridiplantae</taxon>
        <taxon>Streptophyta</taxon>
        <taxon>Embryophyta</taxon>
        <taxon>Tracheophyta</taxon>
        <taxon>Spermatophyta</taxon>
        <taxon>Magnoliopsida</taxon>
        <taxon>Liliopsida</taxon>
        <taxon>Poales</taxon>
        <taxon>Poaceae</taxon>
        <taxon>BOP clade</taxon>
        <taxon>Oryzoideae</taxon>
        <taxon>Oryzeae</taxon>
        <taxon>Oryzinae</taxon>
        <taxon>Oryza</taxon>
        <taxon>Oryza meyeriana</taxon>
    </lineage>
</organism>
<evidence type="ECO:0000313" key="2">
    <source>
        <dbReference type="EMBL" id="KAF0908330.1"/>
    </source>
</evidence>